<dbReference type="Proteomes" id="UP000053766">
    <property type="component" value="Unassembled WGS sequence"/>
</dbReference>
<feature type="domain" description="Fibronectin type-III" evidence="3">
    <location>
        <begin position="1"/>
        <end position="48"/>
    </location>
</feature>
<gene>
    <name evidence="4" type="ORF">DICVIV_01695</name>
</gene>
<dbReference type="AlphaFoldDB" id="A0A0D8YC15"/>
<dbReference type="InterPro" id="IPR036116">
    <property type="entry name" value="FN3_sf"/>
</dbReference>
<name>A0A0D8YC15_DICVI</name>
<evidence type="ECO:0000313" key="5">
    <source>
        <dbReference type="Proteomes" id="UP000053766"/>
    </source>
</evidence>
<dbReference type="InterPro" id="IPR003961">
    <property type="entry name" value="FN3_dom"/>
</dbReference>
<keyword evidence="1" id="KW-0677">Repeat</keyword>
<dbReference type="STRING" id="29172.A0A0D8YC15"/>
<dbReference type="SUPFAM" id="SSF49265">
    <property type="entry name" value="Fibronectin type III"/>
    <property type="match status" value="2"/>
</dbReference>
<dbReference type="Gene3D" id="2.60.40.10">
    <property type="entry name" value="Immunoglobulins"/>
    <property type="match status" value="4"/>
</dbReference>
<feature type="domain" description="Fibronectin type-III" evidence="3">
    <location>
        <begin position="161"/>
        <end position="257"/>
    </location>
</feature>
<evidence type="ECO:0000259" key="3">
    <source>
        <dbReference type="PROSITE" id="PS50853"/>
    </source>
</evidence>
<dbReference type="PANTHER" id="PTHR13817:SF172">
    <property type="entry name" value="IG-LIKE DOMAIN-CONTAINING PROTEIN"/>
    <property type="match status" value="1"/>
</dbReference>
<dbReference type="OrthoDB" id="5982258at2759"/>
<protein>
    <recommendedName>
        <fullName evidence="3">Fibronectin type-III domain-containing protein</fullName>
    </recommendedName>
</protein>
<dbReference type="PROSITE" id="PS50853">
    <property type="entry name" value="FN3"/>
    <property type="match status" value="3"/>
</dbReference>
<sequence>MIAESESHSFTLSDLTPNTLYQFRVRTVDAFTMGEPSSPSTWVKTPPAAPSETIDGLRWKSLDNNTIFVEWNPVETSHQSGDHLRYRLSWSMEDSDQTEDAKTPERKFLAHHIDTKSPQAIVKLNTSRDCRMLVLSVRPMNDQGAGLISTDTVAFVHRNVEPRHLSFVNASALNSTHALFSWEWEEENECGRAHAIQLSCSSTDNQSHDVTVLAEFSEWILGELNASTKYQCFLTPVDDEGNYGVASKPVTINTKQIPPTDAPIIKKISLKPTNNDVGYTTIIEWSAIEFPHTNWTDTVIGYKIFVYVSETASEAVELTMPISDLSNPRQPSARLDGLKLMYMYTIQVAGYNSGGLGPLSASRTIRLGPRSSLDDDSSSMAYHLHPAWISFIYLVIILRL</sequence>
<evidence type="ECO:0000313" key="4">
    <source>
        <dbReference type="EMBL" id="KJH52116.1"/>
    </source>
</evidence>
<evidence type="ECO:0000256" key="2">
    <source>
        <dbReference type="ARBA" id="ARBA00023157"/>
    </source>
</evidence>
<dbReference type="InterPro" id="IPR013783">
    <property type="entry name" value="Ig-like_fold"/>
</dbReference>
<reference evidence="5" key="2">
    <citation type="journal article" date="2016" name="Sci. Rep.">
        <title>Dictyocaulus viviparus genome, variome and transcriptome elucidate lungworm biology and support future intervention.</title>
        <authorList>
            <person name="McNulty S.N."/>
            <person name="Strube C."/>
            <person name="Rosa B.A."/>
            <person name="Martin J.C."/>
            <person name="Tyagi R."/>
            <person name="Choi Y.J."/>
            <person name="Wang Q."/>
            <person name="Hallsworth Pepin K."/>
            <person name="Zhang X."/>
            <person name="Ozersky P."/>
            <person name="Wilson R.K."/>
            <person name="Sternberg P.W."/>
            <person name="Gasser R.B."/>
            <person name="Mitreva M."/>
        </authorList>
    </citation>
    <scope>NUCLEOTIDE SEQUENCE [LARGE SCALE GENOMIC DNA]</scope>
    <source>
        <strain evidence="5">HannoverDv2000</strain>
    </source>
</reference>
<reference evidence="4 5" key="1">
    <citation type="submission" date="2013-11" db="EMBL/GenBank/DDBJ databases">
        <title>Draft genome of the bovine lungworm Dictyocaulus viviparus.</title>
        <authorList>
            <person name="Mitreva M."/>
        </authorList>
    </citation>
    <scope>NUCLEOTIDE SEQUENCE [LARGE SCALE GENOMIC DNA]</scope>
    <source>
        <strain evidence="4 5">HannoverDv2000</strain>
    </source>
</reference>
<dbReference type="InterPro" id="IPR050964">
    <property type="entry name" value="Striated_Muscle_Regulatory"/>
</dbReference>
<dbReference type="PANTHER" id="PTHR13817">
    <property type="entry name" value="TITIN"/>
    <property type="match status" value="1"/>
</dbReference>
<keyword evidence="5" id="KW-1185">Reference proteome</keyword>
<dbReference type="GO" id="GO:0045214">
    <property type="term" value="P:sarcomere organization"/>
    <property type="evidence" value="ECO:0007669"/>
    <property type="project" value="TreeGrafter"/>
</dbReference>
<proteinExistence type="predicted"/>
<accession>A0A0D8YC15</accession>
<dbReference type="Pfam" id="PF00041">
    <property type="entry name" value="fn3"/>
    <property type="match status" value="1"/>
</dbReference>
<organism evidence="4 5">
    <name type="scientific">Dictyocaulus viviparus</name>
    <name type="common">Bovine lungworm</name>
    <dbReference type="NCBI Taxonomy" id="29172"/>
    <lineage>
        <taxon>Eukaryota</taxon>
        <taxon>Metazoa</taxon>
        <taxon>Ecdysozoa</taxon>
        <taxon>Nematoda</taxon>
        <taxon>Chromadorea</taxon>
        <taxon>Rhabditida</taxon>
        <taxon>Rhabditina</taxon>
        <taxon>Rhabditomorpha</taxon>
        <taxon>Strongyloidea</taxon>
        <taxon>Metastrongylidae</taxon>
        <taxon>Dictyocaulus</taxon>
    </lineage>
</organism>
<dbReference type="EMBL" id="KN716170">
    <property type="protein sequence ID" value="KJH52116.1"/>
    <property type="molecule type" value="Genomic_DNA"/>
</dbReference>
<keyword evidence="2" id="KW-1015">Disulfide bond</keyword>
<evidence type="ECO:0000256" key="1">
    <source>
        <dbReference type="ARBA" id="ARBA00022737"/>
    </source>
</evidence>
<dbReference type="CDD" id="cd00063">
    <property type="entry name" value="FN3"/>
    <property type="match status" value="2"/>
</dbReference>
<feature type="domain" description="Fibronectin type-III" evidence="3">
    <location>
        <begin position="266"/>
        <end position="370"/>
    </location>
</feature>
<dbReference type="GO" id="GO:0031430">
    <property type="term" value="C:M band"/>
    <property type="evidence" value="ECO:0007669"/>
    <property type="project" value="TreeGrafter"/>
</dbReference>